<gene>
    <name evidence="3" type="ORF">DKZ22_05190</name>
    <name evidence="2" type="ORF">DKZ35_03655</name>
</gene>
<dbReference type="RefSeq" id="WP_080502980.1">
    <property type="nucleotide sequence ID" value="NZ_CP035790.1"/>
</dbReference>
<accession>A0A2R7DT51</accession>
<name>A0A2R7DT51_LIMRT</name>
<evidence type="ECO:0000313" key="2">
    <source>
        <dbReference type="EMBL" id="PWT37800.1"/>
    </source>
</evidence>
<evidence type="ECO:0000313" key="3">
    <source>
        <dbReference type="EMBL" id="PWT42025.1"/>
    </source>
</evidence>
<dbReference type="PROSITE" id="PS50943">
    <property type="entry name" value="HTH_CROC1"/>
    <property type="match status" value="1"/>
</dbReference>
<dbReference type="EMBL" id="QGHV01000015">
    <property type="protein sequence ID" value="PWT37800.1"/>
    <property type="molecule type" value="Genomic_DNA"/>
</dbReference>
<evidence type="ECO:0000313" key="4">
    <source>
        <dbReference type="Proteomes" id="UP000245735"/>
    </source>
</evidence>
<feature type="domain" description="HTH cro/C1-type" evidence="1">
    <location>
        <begin position="3"/>
        <end position="35"/>
    </location>
</feature>
<organism evidence="3 5">
    <name type="scientific">Limosilactobacillus reuteri</name>
    <name type="common">Lactobacillus reuteri</name>
    <dbReference type="NCBI Taxonomy" id="1598"/>
    <lineage>
        <taxon>Bacteria</taxon>
        <taxon>Bacillati</taxon>
        <taxon>Bacillota</taxon>
        <taxon>Bacilli</taxon>
        <taxon>Lactobacillales</taxon>
        <taxon>Lactobacillaceae</taxon>
        <taxon>Limosilactobacillus</taxon>
    </lineage>
</organism>
<evidence type="ECO:0000259" key="1">
    <source>
        <dbReference type="PROSITE" id="PS50943"/>
    </source>
</evidence>
<protein>
    <recommendedName>
        <fullName evidence="1">HTH cro/C1-type domain-containing protein</fullName>
    </recommendedName>
</protein>
<reference evidence="4 5" key="1">
    <citation type="journal article" date="2018" name="Front. Microbiol.">
        <title>Comparative Genomics of the Herbivore Gut Symbiont Lactobacillus reuteri Reveals Genetic Diversity and Lifestyle Adaptation.</title>
        <authorList>
            <person name="Zhao J."/>
        </authorList>
    </citation>
    <scope>NUCLEOTIDE SEQUENCE [LARGE SCALE GENOMIC DNA]</scope>
    <source>
        <strain evidence="3 5">LR10</strain>
        <strain evidence="4">LR9</strain>
    </source>
</reference>
<dbReference type="InterPro" id="IPR010982">
    <property type="entry name" value="Lambda_DNA-bd_dom_sf"/>
</dbReference>
<dbReference type="Proteomes" id="UP000245980">
    <property type="component" value="Unassembled WGS sequence"/>
</dbReference>
<evidence type="ECO:0000313" key="5">
    <source>
        <dbReference type="Proteomes" id="UP000245980"/>
    </source>
</evidence>
<reference evidence="3" key="2">
    <citation type="submission" date="2018-05" db="EMBL/GenBank/DDBJ databases">
        <authorList>
            <person name="Peng X.Y."/>
            <person name="Xu Y.F."/>
            <person name="Luo D."/>
            <person name="Yu J."/>
            <person name="Gu J.Y."/>
        </authorList>
    </citation>
    <scope>NUCLEOTIDE SEQUENCE</scope>
    <source>
        <strain evidence="3">LR10</strain>
        <strain evidence="2">LR9</strain>
    </source>
</reference>
<sequence>MGRNSICDYLKGKYEAKQDKLHSLVKALNVDEGWLMGYNINQEKIAILKCQLI</sequence>
<dbReference type="Gene3D" id="1.10.260.40">
    <property type="entry name" value="lambda repressor-like DNA-binding domains"/>
    <property type="match status" value="1"/>
</dbReference>
<dbReference type="GO" id="GO:0003677">
    <property type="term" value="F:DNA binding"/>
    <property type="evidence" value="ECO:0007669"/>
    <property type="project" value="InterPro"/>
</dbReference>
<dbReference type="InterPro" id="IPR001387">
    <property type="entry name" value="Cro/C1-type_HTH"/>
</dbReference>
<proteinExistence type="predicted"/>
<dbReference type="EMBL" id="QGHT01000016">
    <property type="protein sequence ID" value="PWT42025.1"/>
    <property type="molecule type" value="Genomic_DNA"/>
</dbReference>
<comment type="caution">
    <text evidence="3">The sequence shown here is derived from an EMBL/GenBank/DDBJ whole genome shotgun (WGS) entry which is preliminary data.</text>
</comment>
<dbReference type="Proteomes" id="UP000245735">
    <property type="component" value="Unassembled WGS sequence"/>
</dbReference>
<dbReference type="AlphaFoldDB" id="A0A2R7DT51"/>